<evidence type="ECO:0000256" key="5">
    <source>
        <dbReference type="ARBA" id="ARBA00023163"/>
    </source>
</evidence>
<dbReference type="InterPro" id="IPR035926">
    <property type="entry name" value="NusB-like_sf"/>
</dbReference>
<evidence type="ECO:0000256" key="1">
    <source>
        <dbReference type="ARBA" id="ARBA00005952"/>
    </source>
</evidence>
<evidence type="ECO:0000313" key="9">
    <source>
        <dbReference type="Proteomes" id="UP001165575"/>
    </source>
</evidence>
<keyword evidence="5 6" id="KW-0804">Transcription</keyword>
<feature type="domain" description="NusB/RsmB/TIM44" evidence="7">
    <location>
        <begin position="16"/>
        <end position="151"/>
    </location>
</feature>
<dbReference type="EMBL" id="JANIDX010000009">
    <property type="protein sequence ID" value="MCX5620450.1"/>
    <property type="molecule type" value="Genomic_DNA"/>
</dbReference>
<evidence type="ECO:0000256" key="6">
    <source>
        <dbReference type="HAMAP-Rule" id="MF_00073"/>
    </source>
</evidence>
<evidence type="ECO:0000256" key="2">
    <source>
        <dbReference type="ARBA" id="ARBA00022814"/>
    </source>
</evidence>
<dbReference type="Proteomes" id="UP001165575">
    <property type="component" value="Unassembled WGS sequence"/>
</dbReference>
<protein>
    <recommendedName>
        <fullName evidence="6">Transcription antitermination protein NusB</fullName>
    </recommendedName>
    <alternativeName>
        <fullName evidence="6">Antitermination factor NusB</fullName>
    </alternativeName>
</protein>
<sequence>MTNAPSAPPRKRSRTIARMAATQALYQCEQTGMNAESVLAEFSRHRRNNSAGSFEDGYIPDADLTLLDEIVLQAVAKQDAIDAALVQLLPESWPMGRLDPVLRALLRAALGELMADLPVQIAINEYLDVAHGFFNGDEPKMVNGILDKFARQKAEGNSATQR</sequence>
<dbReference type="InterPro" id="IPR006027">
    <property type="entry name" value="NusB_RsmB_TIM44"/>
</dbReference>
<gene>
    <name evidence="6 8" type="primary">nusB</name>
    <name evidence="8" type="ORF">NQF89_08460</name>
</gene>
<organism evidence="8 9">
    <name type="scientific">Bombella pollinis</name>
    <dbReference type="NCBI Taxonomy" id="2967337"/>
    <lineage>
        <taxon>Bacteria</taxon>
        <taxon>Pseudomonadati</taxon>
        <taxon>Pseudomonadota</taxon>
        <taxon>Alphaproteobacteria</taxon>
        <taxon>Acetobacterales</taxon>
        <taxon>Acetobacteraceae</taxon>
        <taxon>Bombella</taxon>
    </lineage>
</organism>
<comment type="similarity">
    <text evidence="1 6">Belongs to the NusB family.</text>
</comment>
<comment type="function">
    <text evidence="6">Involved in transcription antitermination. Required for transcription of ribosomal RNA (rRNA) genes. Binds specifically to the boxA antiterminator sequence of the ribosomal RNA (rrn) operons.</text>
</comment>
<keyword evidence="2 6" id="KW-0889">Transcription antitermination</keyword>
<dbReference type="InterPro" id="IPR011605">
    <property type="entry name" value="NusB_fam"/>
</dbReference>
<name>A0ABT3WMQ1_9PROT</name>
<evidence type="ECO:0000259" key="7">
    <source>
        <dbReference type="Pfam" id="PF01029"/>
    </source>
</evidence>
<dbReference type="HAMAP" id="MF_00073">
    <property type="entry name" value="NusB"/>
    <property type="match status" value="1"/>
</dbReference>
<dbReference type="PANTHER" id="PTHR11078:SF3">
    <property type="entry name" value="ANTITERMINATION NUSB DOMAIN-CONTAINING PROTEIN"/>
    <property type="match status" value="1"/>
</dbReference>
<keyword evidence="4 6" id="KW-0805">Transcription regulation</keyword>
<dbReference type="Pfam" id="PF01029">
    <property type="entry name" value="NusB"/>
    <property type="match status" value="1"/>
</dbReference>
<keyword evidence="9" id="KW-1185">Reference proteome</keyword>
<evidence type="ECO:0000256" key="4">
    <source>
        <dbReference type="ARBA" id="ARBA00023015"/>
    </source>
</evidence>
<accession>A0ABT3WMQ1</accession>
<proteinExistence type="inferred from homology"/>
<comment type="caution">
    <text evidence="8">The sequence shown here is derived from an EMBL/GenBank/DDBJ whole genome shotgun (WGS) entry which is preliminary data.</text>
</comment>
<reference evidence="8 9" key="1">
    <citation type="submission" date="2022-07" db="EMBL/GenBank/DDBJ databases">
        <title>Bombella genomes.</title>
        <authorList>
            <person name="Harer L."/>
            <person name="Styblova S."/>
            <person name="Ehrmann M."/>
        </authorList>
    </citation>
    <scope>NUCLEOTIDE SEQUENCE [LARGE SCALE GENOMIC DNA]</scope>
    <source>
        <strain evidence="8 9">TMW 2.2556</strain>
    </source>
</reference>
<keyword evidence="3 6" id="KW-0694">RNA-binding</keyword>
<evidence type="ECO:0000256" key="3">
    <source>
        <dbReference type="ARBA" id="ARBA00022884"/>
    </source>
</evidence>
<evidence type="ECO:0000313" key="8">
    <source>
        <dbReference type="EMBL" id="MCX5620450.1"/>
    </source>
</evidence>
<dbReference type="RefSeq" id="WP_155573172.1">
    <property type="nucleotide sequence ID" value="NZ_JANIDX010000009.1"/>
</dbReference>
<dbReference type="PANTHER" id="PTHR11078">
    <property type="entry name" value="N UTILIZATION SUBSTANCE PROTEIN B-RELATED"/>
    <property type="match status" value="1"/>
</dbReference>
<dbReference type="SUPFAM" id="SSF48013">
    <property type="entry name" value="NusB-like"/>
    <property type="match status" value="1"/>
</dbReference>
<dbReference type="Gene3D" id="1.10.940.10">
    <property type="entry name" value="NusB-like"/>
    <property type="match status" value="1"/>
</dbReference>
<dbReference type="NCBIfam" id="TIGR01951">
    <property type="entry name" value="nusB"/>
    <property type="match status" value="1"/>
</dbReference>